<evidence type="ECO:0000313" key="11">
    <source>
        <dbReference type="Proteomes" id="UP001155182"/>
    </source>
</evidence>
<dbReference type="InterPro" id="IPR002142">
    <property type="entry name" value="Peptidase_S49"/>
</dbReference>
<feature type="domain" description="Peptidase S49" evidence="9">
    <location>
        <begin position="374"/>
        <end position="525"/>
    </location>
</feature>
<dbReference type="CDD" id="cd07018">
    <property type="entry name" value="S49_SppA_67K_type"/>
    <property type="match status" value="1"/>
</dbReference>
<evidence type="ECO:0000256" key="4">
    <source>
        <dbReference type="ARBA" id="ARBA00022801"/>
    </source>
</evidence>
<keyword evidence="3" id="KW-0645">Protease</keyword>
<dbReference type="RefSeq" id="WP_252585632.1">
    <property type="nucleotide sequence ID" value="NZ_JAMWYS010000003.1"/>
</dbReference>
<evidence type="ECO:0000256" key="3">
    <source>
        <dbReference type="ARBA" id="ARBA00022670"/>
    </source>
</evidence>
<dbReference type="GO" id="GO:0006465">
    <property type="term" value="P:signal peptide processing"/>
    <property type="evidence" value="ECO:0007669"/>
    <property type="project" value="InterPro"/>
</dbReference>
<keyword evidence="8" id="KW-0812">Transmembrane</keyword>
<dbReference type="PANTHER" id="PTHR33209">
    <property type="entry name" value="PROTEASE 4"/>
    <property type="match status" value="1"/>
</dbReference>
<dbReference type="EMBL" id="JAMWYS010000003">
    <property type="protein sequence ID" value="MCO4291406.1"/>
    <property type="molecule type" value="Genomic_DNA"/>
</dbReference>
<dbReference type="AlphaFoldDB" id="A0A9X2F2Y4"/>
<comment type="caution">
    <text evidence="10">The sequence shown here is derived from an EMBL/GenBank/DDBJ whole genome shotgun (WGS) entry which is preliminary data.</text>
</comment>
<feature type="transmembrane region" description="Helical" evidence="8">
    <location>
        <begin position="7"/>
        <end position="34"/>
    </location>
</feature>
<evidence type="ECO:0000256" key="7">
    <source>
        <dbReference type="PIRSR" id="PIRSR001217-1"/>
    </source>
</evidence>
<dbReference type="Pfam" id="PF01343">
    <property type="entry name" value="Peptidase_S49"/>
    <property type="match status" value="2"/>
</dbReference>
<evidence type="ECO:0000256" key="1">
    <source>
        <dbReference type="ARBA" id="ARBA00004370"/>
    </source>
</evidence>
<keyword evidence="6 8" id="KW-0472">Membrane</keyword>
<dbReference type="InterPro" id="IPR047272">
    <property type="entry name" value="S49_SppA_C"/>
</dbReference>
<gene>
    <name evidence="10" type="primary">sppA</name>
    <name evidence="10" type="ORF">NF867_00840</name>
</gene>
<keyword evidence="8" id="KW-1133">Transmembrane helix</keyword>
<dbReference type="InterPro" id="IPR004635">
    <property type="entry name" value="Pept_S49_SppA"/>
</dbReference>
<dbReference type="InterPro" id="IPR047217">
    <property type="entry name" value="S49_SppA_67K_type_N"/>
</dbReference>
<accession>A0A9X2F2Y4</accession>
<feature type="domain" description="Peptidase S49" evidence="9">
    <location>
        <begin position="127"/>
        <end position="277"/>
    </location>
</feature>
<reference evidence="10" key="1">
    <citation type="submission" date="2022-06" db="EMBL/GenBank/DDBJ databases">
        <title>Solitalea sp. MAHUQ-68 isolated from rhizospheric soil.</title>
        <authorList>
            <person name="Huq M.A."/>
        </authorList>
    </citation>
    <scope>NUCLEOTIDE SEQUENCE</scope>
    <source>
        <strain evidence="10">MAHUQ-68</strain>
    </source>
</reference>
<comment type="subcellular location">
    <subcellularLocation>
        <location evidence="1">Membrane</location>
    </subcellularLocation>
</comment>
<dbReference type="Proteomes" id="UP001155182">
    <property type="component" value="Unassembled WGS sequence"/>
</dbReference>
<keyword evidence="4" id="KW-0378">Hydrolase</keyword>
<dbReference type="PROSITE" id="PS51257">
    <property type="entry name" value="PROKAR_LIPOPROTEIN"/>
    <property type="match status" value="1"/>
</dbReference>
<dbReference type="PIRSF" id="PIRSF001217">
    <property type="entry name" value="Protease_4_SppA"/>
    <property type="match status" value="1"/>
</dbReference>
<evidence type="ECO:0000313" key="10">
    <source>
        <dbReference type="EMBL" id="MCO4291406.1"/>
    </source>
</evidence>
<dbReference type="SUPFAM" id="SSF52096">
    <property type="entry name" value="ClpP/crotonase"/>
    <property type="match status" value="2"/>
</dbReference>
<comment type="similarity">
    <text evidence="2">Belongs to the peptidase S49 family.</text>
</comment>
<evidence type="ECO:0000256" key="8">
    <source>
        <dbReference type="SAM" id="Phobius"/>
    </source>
</evidence>
<evidence type="ECO:0000256" key="2">
    <source>
        <dbReference type="ARBA" id="ARBA00008683"/>
    </source>
</evidence>
<feature type="active site" description="Nucleophile" evidence="7">
    <location>
        <position position="390"/>
    </location>
</feature>
<dbReference type="GO" id="GO:0008236">
    <property type="term" value="F:serine-type peptidase activity"/>
    <property type="evidence" value="ECO:0007669"/>
    <property type="project" value="UniProtKB-KW"/>
</dbReference>
<keyword evidence="11" id="KW-1185">Reference proteome</keyword>
<dbReference type="PANTHER" id="PTHR33209:SF1">
    <property type="entry name" value="PEPTIDASE S49 DOMAIN-CONTAINING PROTEIN"/>
    <property type="match status" value="1"/>
</dbReference>
<evidence type="ECO:0000256" key="6">
    <source>
        <dbReference type="ARBA" id="ARBA00023136"/>
    </source>
</evidence>
<proteinExistence type="inferred from homology"/>
<protein>
    <submittedName>
        <fullName evidence="10">Signal peptide peptidase SppA</fullName>
    </submittedName>
</protein>
<dbReference type="InterPro" id="IPR029045">
    <property type="entry name" value="ClpP/crotonase-like_dom_sf"/>
</dbReference>
<name>A0A9X2F2Y4_9SPHI</name>
<dbReference type="Gene3D" id="6.20.330.10">
    <property type="match status" value="1"/>
</dbReference>
<organism evidence="10 11">
    <name type="scientific">Solitalea agri</name>
    <dbReference type="NCBI Taxonomy" id="2953739"/>
    <lineage>
        <taxon>Bacteria</taxon>
        <taxon>Pseudomonadati</taxon>
        <taxon>Bacteroidota</taxon>
        <taxon>Sphingobacteriia</taxon>
        <taxon>Sphingobacteriales</taxon>
        <taxon>Sphingobacteriaceae</taxon>
        <taxon>Solitalea</taxon>
    </lineage>
</organism>
<dbReference type="InterPro" id="IPR004634">
    <property type="entry name" value="Pept_S49_pIV"/>
</dbReference>
<evidence type="ECO:0000259" key="9">
    <source>
        <dbReference type="Pfam" id="PF01343"/>
    </source>
</evidence>
<evidence type="ECO:0000256" key="5">
    <source>
        <dbReference type="ARBA" id="ARBA00022825"/>
    </source>
</evidence>
<dbReference type="NCBIfam" id="TIGR00705">
    <property type="entry name" value="SppA_67K"/>
    <property type="match status" value="1"/>
</dbReference>
<dbReference type="Gene3D" id="3.90.226.10">
    <property type="entry name" value="2-enoyl-CoA Hydratase, Chain A, domain 1"/>
    <property type="match status" value="2"/>
</dbReference>
<dbReference type="CDD" id="cd07023">
    <property type="entry name" value="S49_Sppa_N_C"/>
    <property type="match status" value="1"/>
</dbReference>
<keyword evidence="5" id="KW-0720">Serine protease</keyword>
<dbReference type="GO" id="GO:0016020">
    <property type="term" value="C:membrane"/>
    <property type="evidence" value="ECO:0007669"/>
    <property type="project" value="UniProtKB-SubCell"/>
</dbReference>
<feature type="active site" description="Proton donor/acceptor" evidence="7">
    <location>
        <position position="195"/>
    </location>
</feature>
<sequence>MAQFFKFVFASMLGTFLTLVIACILLVSIIVGIVNSASKEKNVQVSDNSILMLNFDYEIPERTPSDPFADYNYNDLQSKNTVGLNDILSGIKKAKDDPKISGIYINTSSVGGGFATTEEIRNALLDFKESKKFIVAYSEYYTQKGYYIASTADKIYLNPVGEIEFKGFGSQIMFLKGALEKLEIEPQVIKVGTYKSAVEPLLLDKMSDANRLQTTSFLGSMYTHFLTRIGQSRNIQSDSLRTIANKLLIQKADDAIKYNLADDLKYKDEVITDLKARTDTKPEDDLNVITLKKYKSADIEIKEDLPNDRVAIVYASGEINGGEGDDNSIGSERISRAIREVREDKKVKAIVFRVNSPGGSALASDVIWREIALAKKVKPVVVSMGDYAASGGYYISCAATKIYAEPNTITGSIGVFGVIPNAQKFFNNKLGVTFDGVKTGEYADMGTISRPLTESERVILQQQVNNTYGTFTKKVADGRKKTAIGVDSIGQGRVWSGIEALEIGLIDKLGGLNEAIIDAAKLANTKNYRIVSYPSQKSILDSFLGNVTDDIQTSILKKELGEEYKIYQQIKKISKLNGIQARLPFEISIN</sequence>
<dbReference type="NCBIfam" id="TIGR00706">
    <property type="entry name" value="SppA_dom"/>
    <property type="match status" value="1"/>
</dbReference>